<dbReference type="EC" id="3.1.21.-" evidence="2"/>
<feature type="compositionally biased region" description="Acidic residues" evidence="1">
    <location>
        <begin position="293"/>
        <end position="311"/>
    </location>
</feature>
<dbReference type="GO" id="GO:0004519">
    <property type="term" value="F:endonuclease activity"/>
    <property type="evidence" value="ECO:0007669"/>
    <property type="project" value="UniProtKB-KW"/>
</dbReference>
<feature type="region of interest" description="Disordered" evidence="1">
    <location>
        <begin position="289"/>
        <end position="311"/>
    </location>
</feature>
<dbReference type="Pfam" id="PF09517">
    <property type="entry name" value="RE_Eco29kI"/>
    <property type="match status" value="1"/>
</dbReference>
<dbReference type="EMBL" id="JBHUGH010000029">
    <property type="protein sequence ID" value="MFD1913990.1"/>
    <property type="molecule type" value="Genomic_DNA"/>
</dbReference>
<evidence type="ECO:0000256" key="1">
    <source>
        <dbReference type="SAM" id="MobiDB-lite"/>
    </source>
</evidence>
<name>A0ABW4S8S4_9RHOB</name>
<organism evidence="2 3">
    <name type="scientific">Halodurantibacterium flavum</name>
    <dbReference type="NCBI Taxonomy" id="1382802"/>
    <lineage>
        <taxon>Bacteria</taxon>
        <taxon>Pseudomonadati</taxon>
        <taxon>Pseudomonadota</taxon>
        <taxon>Alphaproteobacteria</taxon>
        <taxon>Rhodobacterales</taxon>
        <taxon>Paracoccaceae</taxon>
        <taxon>Halodurantibacterium</taxon>
    </lineage>
</organism>
<comment type="caution">
    <text evidence="2">The sequence shown here is derived from an EMBL/GenBank/DDBJ whole genome shotgun (WGS) entry which is preliminary data.</text>
</comment>
<keyword evidence="2" id="KW-0255">Endonuclease</keyword>
<reference evidence="3" key="1">
    <citation type="journal article" date="2019" name="Int. J. Syst. Evol. Microbiol.">
        <title>The Global Catalogue of Microorganisms (GCM) 10K type strain sequencing project: providing services to taxonomists for standard genome sequencing and annotation.</title>
        <authorList>
            <consortium name="The Broad Institute Genomics Platform"/>
            <consortium name="The Broad Institute Genome Sequencing Center for Infectious Disease"/>
            <person name="Wu L."/>
            <person name="Ma J."/>
        </authorList>
    </citation>
    <scope>NUCLEOTIDE SEQUENCE [LARGE SCALE GENOMIC DNA]</scope>
    <source>
        <strain evidence="3">CGMCC 4.7242</strain>
    </source>
</reference>
<dbReference type="RefSeq" id="WP_390264781.1">
    <property type="nucleotide sequence ID" value="NZ_JBHUGH010000029.1"/>
</dbReference>
<dbReference type="GO" id="GO:0016787">
    <property type="term" value="F:hydrolase activity"/>
    <property type="evidence" value="ECO:0007669"/>
    <property type="project" value="UniProtKB-KW"/>
</dbReference>
<gene>
    <name evidence="2" type="ORF">ACFSGJ_17435</name>
</gene>
<keyword evidence="2" id="KW-0540">Nuclease</keyword>
<evidence type="ECO:0000313" key="3">
    <source>
        <dbReference type="Proteomes" id="UP001597353"/>
    </source>
</evidence>
<accession>A0ABW4S8S4</accession>
<dbReference type="Proteomes" id="UP001597353">
    <property type="component" value="Unassembled WGS sequence"/>
</dbReference>
<protein>
    <submittedName>
        <fullName evidence="2">Eco29kI family restriction endonuclease</fullName>
        <ecNumber evidence="2">3.1.21.-</ecNumber>
    </submittedName>
</protein>
<proteinExistence type="predicted"/>
<sequence>MARKPRAPEQSVIEELRERLTRLREMLPTLSKPAAKRAMTELLSLMGEIEGARADLDPIKDPGAWFDPADPDTAGRLVALALIAQERVRLDRIARTYGSGVYAIYYRGDHPAYTAVSGTETPMYVGKADPKNANARLPREQGPQLYGRLADHRRMILTVGEYAKREGLTHPLRIEDFEARRLVCATNAQLVAERHLIGTFKPVWNNEIGICWGISKHGDAATTRANKRSPWDVMHPGRAWAMAESLADSNSPEDITRRLGEHFEQNPPFLDTVGIVQGFLASFVQNAALSPEEPSEDSTEMLAEGEPDASE</sequence>
<evidence type="ECO:0000313" key="2">
    <source>
        <dbReference type="EMBL" id="MFD1913990.1"/>
    </source>
</evidence>
<keyword evidence="3" id="KW-1185">Reference proteome</keyword>
<dbReference type="InterPro" id="IPR018575">
    <property type="entry name" value="Restrct_endonuc_II_Eco29kI"/>
</dbReference>
<keyword evidence="2" id="KW-0378">Hydrolase</keyword>